<evidence type="ECO:0000313" key="5">
    <source>
        <dbReference type="Proteomes" id="UP000191144"/>
    </source>
</evidence>
<organism evidence="4 5">
    <name type="scientific">Lachancea meyersii CBS 8951</name>
    <dbReference type="NCBI Taxonomy" id="1266667"/>
    <lineage>
        <taxon>Eukaryota</taxon>
        <taxon>Fungi</taxon>
        <taxon>Dikarya</taxon>
        <taxon>Ascomycota</taxon>
        <taxon>Saccharomycotina</taxon>
        <taxon>Saccharomycetes</taxon>
        <taxon>Saccharomycetales</taxon>
        <taxon>Saccharomycetaceae</taxon>
        <taxon>Lachancea</taxon>
    </lineage>
</organism>
<dbReference type="Pfam" id="PF00026">
    <property type="entry name" value="Asp"/>
    <property type="match status" value="1"/>
</dbReference>
<feature type="chain" id="PRO_5009236447" evidence="2">
    <location>
        <begin position="23"/>
        <end position="591"/>
    </location>
</feature>
<dbReference type="InterPro" id="IPR001461">
    <property type="entry name" value="Aspartic_peptidase_A1"/>
</dbReference>
<dbReference type="PRINTS" id="PR00792">
    <property type="entry name" value="PEPSIN"/>
</dbReference>
<dbReference type="SUPFAM" id="SSF50630">
    <property type="entry name" value="Acid proteases"/>
    <property type="match status" value="1"/>
</dbReference>
<keyword evidence="5" id="KW-1185">Reference proteome</keyword>
<dbReference type="InterPro" id="IPR021109">
    <property type="entry name" value="Peptidase_aspartic_dom_sf"/>
</dbReference>
<gene>
    <name evidence="4" type="ORF">LAME_0G18228G</name>
</gene>
<dbReference type="GO" id="GO:0005576">
    <property type="term" value="C:extracellular region"/>
    <property type="evidence" value="ECO:0007669"/>
    <property type="project" value="TreeGrafter"/>
</dbReference>
<feature type="signal peptide" evidence="2">
    <location>
        <begin position="1"/>
        <end position="22"/>
    </location>
</feature>
<dbReference type="Proteomes" id="UP000191144">
    <property type="component" value="Chromosome G"/>
</dbReference>
<dbReference type="AlphaFoldDB" id="A0A1G4KBR8"/>
<dbReference type="GO" id="GO:0006508">
    <property type="term" value="P:proteolysis"/>
    <property type="evidence" value="ECO:0007669"/>
    <property type="project" value="InterPro"/>
</dbReference>
<dbReference type="Gene3D" id="2.40.70.10">
    <property type="entry name" value="Acid Proteases"/>
    <property type="match status" value="2"/>
</dbReference>
<name>A0A1G4KBR8_9SACH</name>
<protein>
    <submittedName>
        <fullName evidence="4">LAME_0G18228g1_1</fullName>
    </submittedName>
</protein>
<evidence type="ECO:0000256" key="1">
    <source>
        <dbReference type="ARBA" id="ARBA00007447"/>
    </source>
</evidence>
<evidence type="ECO:0000259" key="3">
    <source>
        <dbReference type="PROSITE" id="PS51767"/>
    </source>
</evidence>
<evidence type="ECO:0000256" key="2">
    <source>
        <dbReference type="SAM" id="SignalP"/>
    </source>
</evidence>
<dbReference type="OrthoDB" id="771136at2759"/>
<feature type="domain" description="Peptidase A1" evidence="3">
    <location>
        <begin position="42"/>
        <end position="426"/>
    </location>
</feature>
<dbReference type="EMBL" id="LT598484">
    <property type="protein sequence ID" value="SCV01748.1"/>
    <property type="molecule type" value="Genomic_DNA"/>
</dbReference>
<comment type="similarity">
    <text evidence="1">Belongs to the peptidase A1 family.</text>
</comment>
<evidence type="ECO:0000313" key="4">
    <source>
        <dbReference type="EMBL" id="SCV01748.1"/>
    </source>
</evidence>
<dbReference type="PANTHER" id="PTHR47965:SF105">
    <property type="entry name" value="ASPARTIC PROTEINASE YAPSIN-7"/>
    <property type="match status" value="1"/>
</dbReference>
<dbReference type="GO" id="GO:0009277">
    <property type="term" value="C:fungal-type cell wall"/>
    <property type="evidence" value="ECO:0007669"/>
    <property type="project" value="TreeGrafter"/>
</dbReference>
<accession>A0A1G4KBR8</accession>
<dbReference type="PROSITE" id="PS51767">
    <property type="entry name" value="PEPTIDASE_A1"/>
    <property type="match status" value="1"/>
</dbReference>
<reference evidence="5" key="1">
    <citation type="submission" date="2016-03" db="EMBL/GenBank/DDBJ databases">
        <authorList>
            <person name="Devillers Hugo."/>
        </authorList>
    </citation>
    <scope>NUCLEOTIDE SEQUENCE [LARGE SCALE GENOMIC DNA]</scope>
</reference>
<dbReference type="PANTHER" id="PTHR47965">
    <property type="entry name" value="ASPARTYL PROTEASE-RELATED"/>
    <property type="match status" value="1"/>
</dbReference>
<proteinExistence type="inferred from homology"/>
<dbReference type="GO" id="GO:0031505">
    <property type="term" value="P:fungal-type cell wall organization"/>
    <property type="evidence" value="ECO:0007669"/>
    <property type="project" value="TreeGrafter"/>
</dbReference>
<dbReference type="GO" id="GO:0004190">
    <property type="term" value="F:aspartic-type endopeptidase activity"/>
    <property type="evidence" value="ECO:0007669"/>
    <property type="project" value="InterPro"/>
</dbReference>
<dbReference type="InterPro" id="IPR033121">
    <property type="entry name" value="PEPTIDASE_A1"/>
</dbReference>
<keyword evidence="2" id="KW-0732">Signal</keyword>
<sequence length="591" mass="64104">MASFQPVFLCALVLRALRFCIADDSQGSLPSLRVNKDASGLYYINASVGTPGQMQMLRVDVVQPYTWLLAKQFGSVLFEEEGVAEGSTFYNSDDSSTALNISNGQISEFAFMDRISFNSSAYSDTLELVSVDQIGTSSSSEASNGTVNWRTNSSSLWFQDYAFFGATEATYGLLQGALGLGGKINYPGNVVDSSQYNRSYYFLDQMASNGLINSSSYSLWMGGDTVNPISFFEGLENCGKLILGGVDRSLYTGDFVKFDTLPFVNSSSGFSSRGYPIIPLNKVSVRNSAGHVLNLTSDYFLEPVLLDSRYRYSFLPLSLIIQIAVQANAYYVESLDRWLLACDVASMDASILFQFGNLIINVPLRDLMGPTYDPATNDSLHFSNSQPACELRLLPETNIGLSILGGSFIKNVYLAAELESHQIALAQASTLPRITTETTSSTSSTSTSLSSHTSFSDASFYTSGQSHIEHRAVSTAEDASAIKSGVIPFATSNNYSSYETLVLYASTAEPAASCSLVNQFTATISSDGVIFTGKVLYNTSYTTGTTSTFSRRRHHNSAIKTASLSSRTWNKTCAYLTLIPLVITATMVLSI</sequence>